<feature type="chain" id="PRO_5005188238" description="Calcineurin-like phosphoesterase domain-containing protein" evidence="1">
    <location>
        <begin position="20"/>
        <end position="88"/>
    </location>
</feature>
<evidence type="ECO:0000313" key="3">
    <source>
        <dbReference type="Proteomes" id="UP000041254"/>
    </source>
</evidence>
<accession>A0A0G4ET31</accession>
<keyword evidence="1" id="KW-0732">Signal</keyword>
<dbReference type="Proteomes" id="UP000041254">
    <property type="component" value="Unassembled WGS sequence"/>
</dbReference>
<evidence type="ECO:0000256" key="1">
    <source>
        <dbReference type="SAM" id="SignalP"/>
    </source>
</evidence>
<name>A0A0G4ET31_VITBC</name>
<evidence type="ECO:0008006" key="4">
    <source>
        <dbReference type="Google" id="ProtNLM"/>
    </source>
</evidence>
<keyword evidence="3" id="KW-1185">Reference proteome</keyword>
<protein>
    <recommendedName>
        <fullName evidence="4">Calcineurin-like phosphoesterase domain-containing protein</fullName>
    </recommendedName>
</protein>
<dbReference type="VEuPathDB" id="CryptoDB:Vbra_13006"/>
<gene>
    <name evidence="2" type="ORF">Vbra_13006</name>
</gene>
<dbReference type="EMBL" id="CDMY01000301">
    <property type="protein sequence ID" value="CEM00871.1"/>
    <property type="molecule type" value="Genomic_DNA"/>
</dbReference>
<reference evidence="2 3" key="1">
    <citation type="submission" date="2014-11" db="EMBL/GenBank/DDBJ databases">
        <authorList>
            <person name="Zhu J."/>
            <person name="Qi W."/>
            <person name="Song R."/>
        </authorList>
    </citation>
    <scope>NUCLEOTIDE SEQUENCE [LARGE SCALE GENOMIC DNA]</scope>
</reference>
<organism evidence="2 3">
    <name type="scientific">Vitrella brassicaformis (strain CCMP3155)</name>
    <dbReference type="NCBI Taxonomy" id="1169540"/>
    <lineage>
        <taxon>Eukaryota</taxon>
        <taxon>Sar</taxon>
        <taxon>Alveolata</taxon>
        <taxon>Colpodellida</taxon>
        <taxon>Vitrellaceae</taxon>
        <taxon>Vitrella</taxon>
    </lineage>
</organism>
<proteinExistence type="predicted"/>
<dbReference type="AlphaFoldDB" id="A0A0G4ET31"/>
<dbReference type="InParanoid" id="A0A0G4ET31"/>
<feature type="signal peptide" evidence="1">
    <location>
        <begin position="1"/>
        <end position="19"/>
    </location>
</feature>
<sequence length="88" mass="9680">MRAFLLLFAFGGVLTIADSVADKADDGTVHADALIAHHKNKSTKRVVLPPPPSTDHLATAKTIRIMVLSDLHLLHPEDAFPKDSWQMR</sequence>
<evidence type="ECO:0000313" key="2">
    <source>
        <dbReference type="EMBL" id="CEM00871.1"/>
    </source>
</evidence>